<dbReference type="EMBL" id="CP000157">
    <property type="protein sequence ID" value="ABC62601.1"/>
    <property type="molecule type" value="Genomic_DNA"/>
</dbReference>
<accession>Q2NCJ0</accession>
<evidence type="ECO:0000313" key="1">
    <source>
        <dbReference type="EMBL" id="ABC62601.1"/>
    </source>
</evidence>
<evidence type="ECO:0000313" key="2">
    <source>
        <dbReference type="Proteomes" id="UP000008808"/>
    </source>
</evidence>
<gene>
    <name evidence="1" type="ordered locus">ELI_02545</name>
</gene>
<dbReference type="HOGENOM" id="CLU_3403499_0_0_5"/>
<proteinExistence type="predicted"/>
<protein>
    <submittedName>
        <fullName evidence="1">Uncharacterized protein</fullName>
    </submittedName>
</protein>
<dbReference type="Proteomes" id="UP000008808">
    <property type="component" value="Chromosome"/>
</dbReference>
<dbReference type="KEGG" id="eli:ELI_02545"/>
<reference evidence="2" key="1">
    <citation type="journal article" date="2009" name="J. Bacteriol.">
        <title>Complete genome sequence of Erythrobacter litoralis HTCC2594.</title>
        <authorList>
            <person name="Oh H.M."/>
            <person name="Giovannoni S.J."/>
            <person name="Ferriera S."/>
            <person name="Johnson J."/>
            <person name="Cho J.C."/>
        </authorList>
    </citation>
    <scope>NUCLEOTIDE SEQUENCE [LARGE SCALE GENOMIC DNA]</scope>
    <source>
        <strain evidence="2">HTCC2594</strain>
    </source>
</reference>
<sequence>MFTVRKVGRARVIIQFVHENRAEASLLESK</sequence>
<dbReference type="AlphaFoldDB" id="Q2NCJ0"/>
<organism evidence="1 2">
    <name type="scientific">Erythrobacter litoralis (strain HTCC2594)</name>
    <dbReference type="NCBI Taxonomy" id="314225"/>
    <lineage>
        <taxon>Bacteria</taxon>
        <taxon>Pseudomonadati</taxon>
        <taxon>Pseudomonadota</taxon>
        <taxon>Alphaproteobacteria</taxon>
        <taxon>Sphingomonadales</taxon>
        <taxon>Erythrobacteraceae</taxon>
        <taxon>Erythrobacter/Porphyrobacter group</taxon>
        <taxon>Erythrobacter</taxon>
    </lineage>
</organism>
<keyword evidence="2" id="KW-1185">Reference proteome</keyword>
<name>Q2NCJ0_ERYLH</name>